<feature type="region of interest" description="Disordered" evidence="1">
    <location>
        <begin position="1"/>
        <end position="42"/>
    </location>
</feature>
<sequence>MPSSTASESVSATEVSSTIESSSSVVVESSTSSTSEFSTTTASASSTSETSSVVSSTTSSAAAIATQFSSLVARDTSGTDIALKLATQIAGVRYYISWSSAAIATPVTSYNLDPETGRLSATLSTGQVLWANTAIPSSNYNIEVFFFWPASVVASTSGRYYLSCTQDSEHYLTCVSEGGEDVKFVNVGLFSVYVTPASSNTYPQLQIRGSV</sequence>
<dbReference type="KEGG" id="tmn:UCRPA7_7723"/>
<organism evidence="2 3">
    <name type="scientific">Phaeoacremonium minimum (strain UCR-PA7)</name>
    <name type="common">Esca disease fungus</name>
    <name type="synonym">Togninia minima</name>
    <dbReference type="NCBI Taxonomy" id="1286976"/>
    <lineage>
        <taxon>Eukaryota</taxon>
        <taxon>Fungi</taxon>
        <taxon>Dikarya</taxon>
        <taxon>Ascomycota</taxon>
        <taxon>Pezizomycotina</taxon>
        <taxon>Sordariomycetes</taxon>
        <taxon>Sordariomycetidae</taxon>
        <taxon>Togniniales</taxon>
        <taxon>Togniniaceae</taxon>
        <taxon>Phaeoacremonium</taxon>
    </lineage>
</organism>
<keyword evidence="3" id="KW-1185">Reference proteome</keyword>
<name>R8BBW2_PHAM7</name>
<dbReference type="HOGENOM" id="CLU_1305644_0_0_1"/>
<protein>
    <submittedName>
        <fullName evidence="2">Uncharacterized protein</fullName>
    </submittedName>
</protein>
<evidence type="ECO:0000256" key="1">
    <source>
        <dbReference type="SAM" id="MobiDB-lite"/>
    </source>
</evidence>
<evidence type="ECO:0000313" key="2">
    <source>
        <dbReference type="EMBL" id="EON96782.1"/>
    </source>
</evidence>
<accession>R8BBW2</accession>
<dbReference type="GeneID" id="19328506"/>
<dbReference type="Proteomes" id="UP000014074">
    <property type="component" value="Unassembled WGS sequence"/>
</dbReference>
<dbReference type="EMBL" id="KB933312">
    <property type="protein sequence ID" value="EON96782.1"/>
    <property type="molecule type" value="Genomic_DNA"/>
</dbReference>
<proteinExistence type="predicted"/>
<gene>
    <name evidence="2" type="ORF">UCRPA7_7723</name>
</gene>
<dbReference type="AlphaFoldDB" id="R8BBW2"/>
<dbReference type="RefSeq" id="XP_007918439.1">
    <property type="nucleotide sequence ID" value="XM_007920248.1"/>
</dbReference>
<reference evidence="3" key="1">
    <citation type="journal article" date="2013" name="Genome Announc.">
        <title>Draft genome sequence of the ascomycete Phaeoacremonium aleophilum strain UCR-PA7, a causal agent of the esca disease complex in grapevines.</title>
        <authorList>
            <person name="Blanco-Ulate B."/>
            <person name="Rolshausen P."/>
            <person name="Cantu D."/>
        </authorList>
    </citation>
    <scope>NUCLEOTIDE SEQUENCE [LARGE SCALE GENOMIC DNA]</scope>
    <source>
        <strain evidence="3">UCR-PA7</strain>
    </source>
</reference>
<evidence type="ECO:0000313" key="3">
    <source>
        <dbReference type="Proteomes" id="UP000014074"/>
    </source>
</evidence>